<dbReference type="EMBL" id="ANJA01003543">
    <property type="protein sequence ID" value="ETO62786.1"/>
    <property type="molecule type" value="Genomic_DNA"/>
</dbReference>
<evidence type="ECO:0008006" key="3">
    <source>
        <dbReference type="Google" id="ProtNLM"/>
    </source>
</evidence>
<reference evidence="1 2" key="1">
    <citation type="submission" date="2013-11" db="EMBL/GenBank/DDBJ databases">
        <title>The Genome Sequence of Phytophthora parasitica P1976.</title>
        <authorList>
            <consortium name="The Broad Institute Genomics Platform"/>
            <person name="Russ C."/>
            <person name="Tyler B."/>
            <person name="Panabieres F."/>
            <person name="Shan W."/>
            <person name="Tripathy S."/>
            <person name="Grunwald N."/>
            <person name="Machado M."/>
            <person name="Johnson C.S."/>
            <person name="Walker B."/>
            <person name="Young S."/>
            <person name="Zeng Q."/>
            <person name="Gargeya S."/>
            <person name="Fitzgerald M."/>
            <person name="Haas B."/>
            <person name="Abouelleil A."/>
            <person name="Allen A.W."/>
            <person name="Alvarado L."/>
            <person name="Arachchi H.M."/>
            <person name="Berlin A.M."/>
            <person name="Chapman S.B."/>
            <person name="Gainer-Dewar J."/>
            <person name="Goldberg J."/>
            <person name="Griggs A."/>
            <person name="Gujja S."/>
            <person name="Hansen M."/>
            <person name="Howarth C."/>
            <person name="Imamovic A."/>
            <person name="Ireland A."/>
            <person name="Larimer J."/>
            <person name="McCowan C."/>
            <person name="Murphy C."/>
            <person name="Pearson M."/>
            <person name="Poon T.W."/>
            <person name="Priest M."/>
            <person name="Roberts A."/>
            <person name="Saif S."/>
            <person name="Shea T."/>
            <person name="Sisk P."/>
            <person name="Sykes S."/>
            <person name="Wortman J."/>
            <person name="Nusbaum C."/>
            <person name="Birren B."/>
        </authorList>
    </citation>
    <scope>NUCLEOTIDE SEQUENCE [LARGE SCALE GENOMIC DNA]</scope>
    <source>
        <strain evidence="1 2">P1976</strain>
    </source>
</reference>
<evidence type="ECO:0000313" key="1">
    <source>
        <dbReference type="EMBL" id="ETO62786.1"/>
    </source>
</evidence>
<protein>
    <recommendedName>
        <fullName evidence="3">BED-type domain-containing protein</fullName>
    </recommendedName>
</protein>
<gene>
    <name evidence="1" type="ORF">F444_19360</name>
</gene>
<proteinExistence type="predicted"/>
<accession>A0A080Z825</accession>
<dbReference type="Proteomes" id="UP000028582">
    <property type="component" value="Unassembled WGS sequence"/>
</dbReference>
<name>A0A080Z825_PHYNI</name>
<comment type="caution">
    <text evidence="1">The sequence shown here is derived from an EMBL/GenBank/DDBJ whole genome shotgun (WGS) entry which is preliminary data.</text>
</comment>
<dbReference type="OrthoDB" id="111120at2759"/>
<evidence type="ECO:0000313" key="2">
    <source>
        <dbReference type="Proteomes" id="UP000028582"/>
    </source>
</evidence>
<sequence length="94" mass="10890">MVRAVCPNSTLANAQVLGFYFRPWRDEYVEAVPVYFHCRCVTVCKQTNRNGYSNLMQHVLHQHPDHESVMLQDTTAETGSVLNFVRHSPPNYYC</sequence>
<organism evidence="1 2">
    <name type="scientific">Phytophthora nicotianae P1976</name>
    <dbReference type="NCBI Taxonomy" id="1317066"/>
    <lineage>
        <taxon>Eukaryota</taxon>
        <taxon>Sar</taxon>
        <taxon>Stramenopiles</taxon>
        <taxon>Oomycota</taxon>
        <taxon>Peronosporomycetes</taxon>
        <taxon>Peronosporales</taxon>
        <taxon>Peronosporaceae</taxon>
        <taxon>Phytophthora</taxon>
    </lineage>
</organism>
<dbReference type="AlphaFoldDB" id="A0A080Z825"/>